<feature type="region of interest" description="Disordered" evidence="1">
    <location>
        <begin position="1"/>
        <end position="29"/>
    </location>
</feature>
<dbReference type="AlphaFoldDB" id="A0A9J5YDJ6"/>
<evidence type="ECO:0000313" key="3">
    <source>
        <dbReference type="Proteomes" id="UP000824120"/>
    </source>
</evidence>
<sequence>MGCGAQGRFRKREGVSRDTALSGKMAKSSSLDFQQDCCGVCTRFHSLVPRVNFFWETQMGFGLRKQEIDS</sequence>
<comment type="caution">
    <text evidence="2">The sequence shown here is derived from an EMBL/GenBank/DDBJ whole genome shotgun (WGS) entry which is preliminary data.</text>
</comment>
<accession>A0A9J5YDJ6</accession>
<evidence type="ECO:0000313" key="2">
    <source>
        <dbReference type="EMBL" id="KAG5597664.1"/>
    </source>
</evidence>
<organism evidence="2 3">
    <name type="scientific">Solanum commersonii</name>
    <name type="common">Commerson's wild potato</name>
    <name type="synonym">Commerson's nightshade</name>
    <dbReference type="NCBI Taxonomy" id="4109"/>
    <lineage>
        <taxon>Eukaryota</taxon>
        <taxon>Viridiplantae</taxon>
        <taxon>Streptophyta</taxon>
        <taxon>Embryophyta</taxon>
        <taxon>Tracheophyta</taxon>
        <taxon>Spermatophyta</taxon>
        <taxon>Magnoliopsida</taxon>
        <taxon>eudicotyledons</taxon>
        <taxon>Gunneridae</taxon>
        <taxon>Pentapetalae</taxon>
        <taxon>asterids</taxon>
        <taxon>lamiids</taxon>
        <taxon>Solanales</taxon>
        <taxon>Solanaceae</taxon>
        <taxon>Solanoideae</taxon>
        <taxon>Solaneae</taxon>
        <taxon>Solanum</taxon>
    </lineage>
</organism>
<dbReference type="EMBL" id="JACXVP010000007">
    <property type="protein sequence ID" value="KAG5597664.1"/>
    <property type="molecule type" value="Genomic_DNA"/>
</dbReference>
<keyword evidence="3" id="KW-1185">Reference proteome</keyword>
<gene>
    <name evidence="2" type="ORF">H5410_038896</name>
</gene>
<protein>
    <submittedName>
        <fullName evidence="2">Uncharacterized protein</fullName>
    </submittedName>
</protein>
<proteinExistence type="predicted"/>
<name>A0A9J5YDJ6_SOLCO</name>
<evidence type="ECO:0000256" key="1">
    <source>
        <dbReference type="SAM" id="MobiDB-lite"/>
    </source>
</evidence>
<reference evidence="2 3" key="1">
    <citation type="submission" date="2020-09" db="EMBL/GenBank/DDBJ databases">
        <title>De no assembly of potato wild relative species, Solanum commersonii.</title>
        <authorList>
            <person name="Cho K."/>
        </authorList>
    </citation>
    <scope>NUCLEOTIDE SEQUENCE [LARGE SCALE GENOMIC DNA]</scope>
    <source>
        <strain evidence="2">LZ3.2</strain>
        <tissue evidence="2">Leaf</tissue>
    </source>
</reference>
<dbReference type="Proteomes" id="UP000824120">
    <property type="component" value="Chromosome 7"/>
</dbReference>